<dbReference type="PROSITE" id="PS51379">
    <property type="entry name" value="4FE4S_FER_2"/>
    <property type="match status" value="1"/>
</dbReference>
<keyword evidence="6 12" id="KW-0274">FAD</keyword>
<proteinExistence type="predicted"/>
<evidence type="ECO:0000256" key="9">
    <source>
        <dbReference type="ARBA" id="ARBA00023004"/>
    </source>
</evidence>
<dbReference type="PANTHER" id="PTHR10617:SF107">
    <property type="entry name" value="ELECTRON TRANSFER FLAVOPROTEIN-UBIQUINONE OXIDOREDUCTASE, MITOCHONDRIAL"/>
    <property type="match status" value="1"/>
</dbReference>
<accession>A0AA48KBT0</accession>
<evidence type="ECO:0000256" key="8">
    <source>
        <dbReference type="ARBA" id="ARBA00023002"/>
    </source>
</evidence>
<feature type="domain" description="4Fe-4S ferredoxin-type" evidence="13">
    <location>
        <begin position="534"/>
        <end position="563"/>
    </location>
</feature>
<dbReference type="PROSITE" id="PS00198">
    <property type="entry name" value="4FE4S_FER_1"/>
    <property type="match status" value="1"/>
</dbReference>
<sequence>MTDFSTQRARPDVEREDLAFDVLFVGAGPSNLAGLWRLLDLVEARKLTGLTIGLIEKGDEIGDHAFSGAVLDPTALAELCPDWEARDFPAEGRVAKEEVWYFTERGGLRAPFPPPFLRNHGFPIVSLSRMVRWMAAEIEKREIPGVDVMLLPGFAGQRVLWEDGRVVGVQTADRGVAADGSPRPTFEPGNNLRARITVFGEGPRGHLARDLEEKLGLQAGAPNPQAYETGAKEIWEIPEGRVPDGFVLHSAGWPQPDGESGGSFVYKLGGNRLAVGYVVSLDTADPFADAHLMLQKFKTHPRIKAMLEGGRMVQYGGKALAIGGWNSMPRLAFDGGMLVGDAAQMVNAGRLKGIHLGMKGGICAAETIADALASGDFSEAALMGYAEAFRASWAGSELRASRNTHAILAHGPTPWAVARLMLAQVTGGWVPGDPLGLAPDASRTDTVERFYGRRGLKRDQVDWGFRPDGALTFSKLDDVYASGTMHDEHQPSHLKIVKGDHVCVSCWEEKGSPCTVFCPAQVYEMHPDAQGRVAKVDIAFSNCVHCKTCDIKCPEGNVVWTPPEGGGGPKYTLC</sequence>
<evidence type="ECO:0000256" key="10">
    <source>
        <dbReference type="ARBA" id="ARBA00023014"/>
    </source>
</evidence>
<evidence type="ECO:0000256" key="11">
    <source>
        <dbReference type="ARBA" id="ARBA00023075"/>
    </source>
</evidence>
<dbReference type="Pfam" id="PF21162">
    <property type="entry name" value="ETFQO_UQ-bd"/>
    <property type="match status" value="1"/>
</dbReference>
<reference evidence="14" key="1">
    <citation type="journal article" date="2023" name="Int. J. Syst. Evol. Microbiol.">
        <title>Mesoterricola silvestris gen. nov., sp. nov., Mesoterricola sediminis sp. nov., Geothrix oryzae sp. nov., Geothrix edaphica sp. nov., Geothrix rubra sp. nov., and Geothrix limicola sp. nov., six novel members of Acidobacteriota isolated from soils.</title>
        <authorList>
            <person name="Itoh H."/>
            <person name="Sugisawa Y."/>
            <person name="Mise K."/>
            <person name="Xu Z."/>
            <person name="Kuniyasu M."/>
            <person name="Ushijima N."/>
            <person name="Kawano K."/>
            <person name="Kobayashi E."/>
            <person name="Shiratori Y."/>
            <person name="Masuda Y."/>
            <person name="Senoo K."/>
        </authorList>
    </citation>
    <scope>NUCLEOTIDE SEQUENCE</scope>
    <source>
        <strain evidence="14">W786</strain>
    </source>
</reference>
<dbReference type="RefSeq" id="WP_243330852.1">
    <property type="nucleotide sequence ID" value="NZ_AP027081.1"/>
</dbReference>
<keyword evidence="11 12" id="KW-0830">Ubiquinone</keyword>
<dbReference type="GO" id="GO:0051539">
    <property type="term" value="F:4 iron, 4 sulfur cluster binding"/>
    <property type="evidence" value="ECO:0007669"/>
    <property type="project" value="UniProtKB-UniRule"/>
</dbReference>
<dbReference type="Gene3D" id="3.30.70.20">
    <property type="match status" value="1"/>
</dbReference>
<dbReference type="EC" id="1.5.5.1" evidence="12"/>
<comment type="catalytic activity">
    <reaction evidence="12">
        <text>a ubiquinone + reduced [electron-transfer flavoprotein] = a ubiquinol + oxidized [electron-transfer flavoprotein] + H(+)</text>
        <dbReference type="Rhea" id="RHEA:24052"/>
        <dbReference type="Rhea" id="RHEA-COMP:9565"/>
        <dbReference type="Rhea" id="RHEA-COMP:9566"/>
        <dbReference type="Rhea" id="RHEA-COMP:10685"/>
        <dbReference type="Rhea" id="RHEA-COMP:10686"/>
        <dbReference type="ChEBI" id="CHEBI:15378"/>
        <dbReference type="ChEBI" id="CHEBI:16389"/>
        <dbReference type="ChEBI" id="CHEBI:17976"/>
        <dbReference type="ChEBI" id="CHEBI:57692"/>
        <dbReference type="ChEBI" id="CHEBI:58307"/>
        <dbReference type="EC" id="1.5.5.1"/>
    </reaction>
</comment>
<dbReference type="SUPFAM" id="SSF54373">
    <property type="entry name" value="FAD-linked reductases, C-terminal domain"/>
    <property type="match status" value="1"/>
</dbReference>
<evidence type="ECO:0000256" key="3">
    <source>
        <dbReference type="ARBA" id="ARBA00022448"/>
    </source>
</evidence>
<keyword evidence="3 12" id="KW-0813">Transport</keyword>
<evidence type="ECO:0000256" key="12">
    <source>
        <dbReference type="RuleBase" id="RU366068"/>
    </source>
</evidence>
<keyword evidence="8 12" id="KW-0560">Oxidoreductase</keyword>
<comment type="function">
    <text evidence="2 12">Accepts electrons from ETF and reduces ubiquinone.</text>
</comment>
<evidence type="ECO:0000256" key="4">
    <source>
        <dbReference type="ARBA" id="ARBA00022630"/>
    </source>
</evidence>
<dbReference type="SUPFAM" id="SSF51905">
    <property type="entry name" value="FAD/NAD(P)-binding domain"/>
    <property type="match status" value="1"/>
</dbReference>
<comment type="cofactor">
    <cofactor evidence="1 12">
        <name>FAD</name>
        <dbReference type="ChEBI" id="CHEBI:57692"/>
    </cofactor>
</comment>
<keyword evidence="7 12" id="KW-0249">Electron transport</keyword>
<protein>
    <recommendedName>
        <fullName evidence="12">Electron transfer flavoprotein-ubiquinone oxidoreductase</fullName>
        <shortName evidence="12">ETF-QO</shortName>
        <ecNumber evidence="12">1.5.5.1</ecNumber>
    </recommendedName>
</protein>
<dbReference type="InterPro" id="IPR036188">
    <property type="entry name" value="FAD/NAD-bd_sf"/>
</dbReference>
<dbReference type="GO" id="GO:0046872">
    <property type="term" value="F:metal ion binding"/>
    <property type="evidence" value="ECO:0007669"/>
    <property type="project" value="UniProtKB-KW"/>
</dbReference>
<evidence type="ECO:0000313" key="14">
    <source>
        <dbReference type="EMBL" id="BDU75395.1"/>
    </source>
</evidence>
<dbReference type="Proteomes" id="UP001228113">
    <property type="component" value="Chromosome"/>
</dbReference>
<dbReference type="AlphaFoldDB" id="A0AA48KBT0"/>
<organism evidence="14 15">
    <name type="scientific">Mesoterricola sediminis</name>
    <dbReference type="NCBI Taxonomy" id="2927980"/>
    <lineage>
        <taxon>Bacteria</taxon>
        <taxon>Pseudomonadati</taxon>
        <taxon>Acidobacteriota</taxon>
        <taxon>Holophagae</taxon>
        <taxon>Holophagales</taxon>
        <taxon>Holophagaceae</taxon>
        <taxon>Mesoterricola</taxon>
    </lineage>
</organism>
<evidence type="ECO:0000256" key="7">
    <source>
        <dbReference type="ARBA" id="ARBA00022982"/>
    </source>
</evidence>
<gene>
    <name evidence="14" type="ORF">METESE_03530</name>
</gene>
<keyword evidence="15" id="KW-1185">Reference proteome</keyword>
<keyword evidence="9 12" id="KW-0408">Iron</keyword>
<dbReference type="InterPro" id="IPR007859">
    <property type="entry name" value="ETF-QO/FixX_C"/>
</dbReference>
<dbReference type="InterPro" id="IPR017900">
    <property type="entry name" value="4Fe4S_Fe_S_CS"/>
</dbReference>
<dbReference type="InterPro" id="IPR049398">
    <property type="entry name" value="ETF-QO/FixC_UQ-bd"/>
</dbReference>
<dbReference type="Gene3D" id="3.30.9.90">
    <property type="match status" value="1"/>
</dbReference>
<dbReference type="Pfam" id="PF05187">
    <property type="entry name" value="Fer4_ETF_QO"/>
    <property type="match status" value="1"/>
</dbReference>
<evidence type="ECO:0000256" key="2">
    <source>
        <dbReference type="ARBA" id="ARBA00002819"/>
    </source>
</evidence>
<keyword evidence="10 12" id="KW-0411">Iron-sulfur</keyword>
<dbReference type="Gene3D" id="3.50.50.60">
    <property type="entry name" value="FAD/NAD(P)-binding domain"/>
    <property type="match status" value="1"/>
</dbReference>
<evidence type="ECO:0000256" key="5">
    <source>
        <dbReference type="ARBA" id="ARBA00022723"/>
    </source>
</evidence>
<evidence type="ECO:0000256" key="1">
    <source>
        <dbReference type="ARBA" id="ARBA00001974"/>
    </source>
</evidence>
<dbReference type="InterPro" id="IPR040156">
    <property type="entry name" value="ETF-QO"/>
</dbReference>
<keyword evidence="5 12" id="KW-0479">Metal-binding</keyword>
<evidence type="ECO:0000256" key="6">
    <source>
        <dbReference type="ARBA" id="ARBA00022827"/>
    </source>
</evidence>
<name>A0AA48KBT0_9BACT</name>
<keyword evidence="4 12" id="KW-0285">Flavoprotein</keyword>
<evidence type="ECO:0000313" key="15">
    <source>
        <dbReference type="Proteomes" id="UP001228113"/>
    </source>
</evidence>
<dbReference type="InterPro" id="IPR017896">
    <property type="entry name" value="4Fe4S_Fe-S-bd"/>
</dbReference>
<dbReference type="GO" id="GO:0004174">
    <property type="term" value="F:electron-transferring-flavoprotein dehydrogenase activity"/>
    <property type="evidence" value="ECO:0007669"/>
    <property type="project" value="UniProtKB-UniRule"/>
</dbReference>
<comment type="cofactor">
    <cofactor evidence="12">
        <name>[4Fe-4S] cluster</name>
        <dbReference type="ChEBI" id="CHEBI:49883"/>
    </cofactor>
    <text evidence="12">Binds 1 [4Fe-4S] cluster.</text>
</comment>
<dbReference type="SUPFAM" id="SSF54862">
    <property type="entry name" value="4Fe-4S ferredoxins"/>
    <property type="match status" value="1"/>
</dbReference>
<evidence type="ECO:0000259" key="13">
    <source>
        <dbReference type="PROSITE" id="PS51379"/>
    </source>
</evidence>
<dbReference type="KEGG" id="msea:METESE_03530"/>
<dbReference type="PANTHER" id="PTHR10617">
    <property type="entry name" value="ELECTRON TRANSFER FLAVOPROTEIN-UBIQUINONE OXIDOREDUCTASE"/>
    <property type="match status" value="1"/>
</dbReference>
<dbReference type="EMBL" id="AP027081">
    <property type="protein sequence ID" value="BDU75395.1"/>
    <property type="molecule type" value="Genomic_DNA"/>
</dbReference>